<dbReference type="Pfam" id="PF13246">
    <property type="entry name" value="Cation_ATPase"/>
    <property type="match status" value="1"/>
</dbReference>
<dbReference type="PROSITE" id="PS00154">
    <property type="entry name" value="ATPASE_E1_E2"/>
    <property type="match status" value="1"/>
</dbReference>
<dbReference type="InterPro" id="IPR018303">
    <property type="entry name" value="ATPase_P-typ_P_site"/>
</dbReference>
<dbReference type="Gene3D" id="3.40.50.1000">
    <property type="entry name" value="HAD superfamily/HAD-like"/>
    <property type="match status" value="1"/>
</dbReference>
<keyword evidence="7 20" id="KW-0812">Transmembrane</keyword>
<evidence type="ECO:0000313" key="23">
    <source>
        <dbReference type="EMBL" id="KPM34861.1"/>
    </source>
</evidence>
<feature type="transmembrane region" description="Helical" evidence="20">
    <location>
        <begin position="1002"/>
        <end position="1022"/>
    </location>
</feature>
<keyword evidence="13" id="KW-1278">Translocase</keyword>
<dbReference type="SUPFAM" id="SSF56784">
    <property type="entry name" value="HAD-like"/>
    <property type="match status" value="1"/>
</dbReference>
<dbReference type="SUPFAM" id="SSF81660">
    <property type="entry name" value="Metal cation-transporting ATPase, ATP-binding domain N"/>
    <property type="match status" value="1"/>
</dbReference>
<evidence type="ECO:0000256" key="3">
    <source>
        <dbReference type="ARBA" id="ARBA00009215"/>
    </source>
</evidence>
<dbReference type="GO" id="GO:0016887">
    <property type="term" value="F:ATP hydrolysis activity"/>
    <property type="evidence" value="ECO:0007669"/>
    <property type="project" value="InterPro"/>
</dbReference>
<evidence type="ECO:0000259" key="22">
    <source>
        <dbReference type="SMART" id="SM00831"/>
    </source>
</evidence>
<dbReference type="GO" id="GO:0000139">
    <property type="term" value="C:Golgi membrane"/>
    <property type="evidence" value="ECO:0007669"/>
    <property type="project" value="UniProtKB-SubCell"/>
</dbReference>
<comment type="caution">
    <text evidence="23">The sequence shown here is derived from an EMBL/GenBank/DDBJ whole genome shotgun (WGS) entry which is preliminary data.</text>
</comment>
<dbReference type="Pfam" id="PF08282">
    <property type="entry name" value="Hydrolase_3"/>
    <property type="match status" value="1"/>
</dbReference>
<keyword evidence="15" id="KW-0333">Golgi apparatus</keyword>
<comment type="subcellular location">
    <subcellularLocation>
        <location evidence="2">Golgi apparatus membrane</location>
        <topology evidence="2">Multi-pass membrane protein</topology>
    </subcellularLocation>
    <subcellularLocation>
        <location evidence="1">Golgi apparatus membrane</location>
        <topology evidence="1">Peripheral membrane protein</topology>
    </subcellularLocation>
</comment>
<dbReference type="InterPro" id="IPR023298">
    <property type="entry name" value="ATPase_P-typ_TM_dom_sf"/>
</dbReference>
<dbReference type="SMART" id="SM00762">
    <property type="entry name" value="Cog4"/>
    <property type="match status" value="1"/>
</dbReference>
<dbReference type="SUPFAM" id="SSF81665">
    <property type="entry name" value="Calcium ATPase, transmembrane domain M"/>
    <property type="match status" value="1"/>
</dbReference>
<evidence type="ECO:0000256" key="4">
    <source>
        <dbReference type="ARBA" id="ARBA00012790"/>
    </source>
</evidence>
<feature type="compositionally biased region" description="Polar residues" evidence="19">
    <location>
        <begin position="16"/>
        <end position="32"/>
    </location>
</feature>
<dbReference type="Pfam" id="PF08318">
    <property type="entry name" value="COG4_m"/>
    <property type="match status" value="1"/>
</dbReference>
<keyword evidence="11" id="KW-0460">Magnesium</keyword>
<evidence type="ECO:0000256" key="1">
    <source>
        <dbReference type="ARBA" id="ARBA00004395"/>
    </source>
</evidence>
<dbReference type="EMBL" id="LKCW01000294">
    <property type="protein sequence ID" value="KPM34861.1"/>
    <property type="molecule type" value="Genomic_DNA"/>
</dbReference>
<comment type="similarity">
    <text evidence="18">Belongs to the cation transport ATPase (P-type) (TC 3.A.3) family.</text>
</comment>
<reference evidence="23 24" key="1">
    <citation type="submission" date="2015-09" db="EMBL/GenBank/DDBJ databases">
        <title>Draft genome of a European isolate of the apple canker pathogen Neonectria ditissima.</title>
        <authorList>
            <person name="Gomez-Cortecero A."/>
            <person name="Harrison R.J."/>
            <person name="Armitage A.D."/>
        </authorList>
    </citation>
    <scope>NUCLEOTIDE SEQUENCE [LARGE SCALE GENOMIC DNA]</scope>
    <source>
        <strain evidence="23 24">R09/05</strain>
    </source>
</reference>
<organism evidence="23 24">
    <name type="scientific">Neonectria ditissima</name>
    <dbReference type="NCBI Taxonomy" id="78410"/>
    <lineage>
        <taxon>Eukaryota</taxon>
        <taxon>Fungi</taxon>
        <taxon>Dikarya</taxon>
        <taxon>Ascomycota</taxon>
        <taxon>Pezizomycotina</taxon>
        <taxon>Sordariomycetes</taxon>
        <taxon>Hypocreomycetidae</taxon>
        <taxon>Hypocreales</taxon>
        <taxon>Nectriaceae</taxon>
        <taxon>Neonectria</taxon>
    </lineage>
</organism>
<feature type="transmembrane region" description="Helical" evidence="20">
    <location>
        <begin position="965"/>
        <end position="981"/>
    </location>
</feature>
<dbReference type="InterPro" id="IPR059000">
    <property type="entry name" value="ATPase_P-type_domA"/>
</dbReference>
<dbReference type="Pfam" id="PF00122">
    <property type="entry name" value="E1-E2_ATPase"/>
    <property type="match status" value="1"/>
</dbReference>
<keyword evidence="16 20" id="KW-0472">Membrane</keyword>
<dbReference type="InterPro" id="IPR044492">
    <property type="entry name" value="P_typ_ATPase_HD_dom"/>
</dbReference>
<dbReference type="InterPro" id="IPR036412">
    <property type="entry name" value="HAD-like_sf"/>
</dbReference>
<evidence type="ECO:0000256" key="12">
    <source>
        <dbReference type="ARBA" id="ARBA00022927"/>
    </source>
</evidence>
<feature type="region of interest" description="Disordered" evidence="19">
    <location>
        <begin position="1388"/>
        <end position="1414"/>
    </location>
</feature>
<dbReference type="InterPro" id="IPR001757">
    <property type="entry name" value="P_typ_ATPase"/>
</dbReference>
<proteinExistence type="inferred from homology"/>
<gene>
    <name evidence="23" type="ORF">AK830_g11705</name>
</gene>
<comment type="similarity">
    <text evidence="3">Belongs to the COG4 family.</text>
</comment>
<dbReference type="InterPro" id="IPR004014">
    <property type="entry name" value="ATPase_P-typ_cation-transptr_N"/>
</dbReference>
<evidence type="ECO:0000256" key="9">
    <source>
        <dbReference type="ARBA" id="ARBA00022837"/>
    </source>
</evidence>
<evidence type="ECO:0000256" key="16">
    <source>
        <dbReference type="ARBA" id="ARBA00023136"/>
    </source>
</evidence>
<feature type="region of interest" description="Disordered" evidence="19">
    <location>
        <begin position="180"/>
        <end position="215"/>
    </location>
</feature>
<dbReference type="InterPro" id="IPR023299">
    <property type="entry name" value="ATPase_P-typ_cyto_dom_N"/>
</dbReference>
<dbReference type="InterPro" id="IPR013167">
    <property type="entry name" value="COG4_M"/>
</dbReference>
<dbReference type="Pfam" id="PF00690">
    <property type="entry name" value="Cation_ATPase_N"/>
    <property type="match status" value="1"/>
</dbReference>
<evidence type="ECO:0000256" key="19">
    <source>
        <dbReference type="SAM" id="MobiDB-lite"/>
    </source>
</evidence>
<keyword evidence="8" id="KW-0547">Nucleotide-binding</keyword>
<feature type="transmembrane region" description="Helical" evidence="20">
    <location>
        <begin position="931"/>
        <end position="950"/>
    </location>
</feature>
<evidence type="ECO:0000256" key="10">
    <source>
        <dbReference type="ARBA" id="ARBA00022840"/>
    </source>
</evidence>
<dbReference type="EC" id="7.2.2.10" evidence="4"/>
<dbReference type="GO" id="GO:0005388">
    <property type="term" value="F:P-type calcium transporter activity"/>
    <property type="evidence" value="ECO:0007669"/>
    <property type="project" value="UniProtKB-EC"/>
</dbReference>
<dbReference type="SFLD" id="SFLDG00002">
    <property type="entry name" value="C1.7:_P-type_atpase_like"/>
    <property type="match status" value="1"/>
</dbReference>
<dbReference type="InterPro" id="IPR006068">
    <property type="entry name" value="ATPase_P-typ_cation-transptr_C"/>
</dbReference>
<accession>A0A0P7B0Q0</accession>
<dbReference type="OrthoDB" id="3352408at2759"/>
<dbReference type="InterPro" id="IPR048682">
    <property type="entry name" value="COG4"/>
</dbReference>
<dbReference type="Pfam" id="PF20662">
    <property type="entry name" value="COG4_C"/>
    <property type="match status" value="1"/>
</dbReference>
<dbReference type="Gene3D" id="1.20.58.1970">
    <property type="match status" value="1"/>
</dbReference>
<dbReference type="SFLD" id="SFLDF00027">
    <property type="entry name" value="p-type_atpase"/>
    <property type="match status" value="1"/>
</dbReference>
<evidence type="ECO:0000256" key="2">
    <source>
        <dbReference type="ARBA" id="ARBA00004653"/>
    </source>
</evidence>
<dbReference type="SUPFAM" id="SSF81653">
    <property type="entry name" value="Calcium ATPase, transduction domain A"/>
    <property type="match status" value="1"/>
</dbReference>
<dbReference type="GO" id="GO:0015031">
    <property type="term" value="P:protein transport"/>
    <property type="evidence" value="ECO:0007669"/>
    <property type="project" value="UniProtKB-KW"/>
</dbReference>
<dbReference type="PANTHER" id="PTHR24016:SF0">
    <property type="entry name" value="CONSERVED OLIGOMERIC GOLGI COMPLEX SUBUNIT 4"/>
    <property type="match status" value="1"/>
</dbReference>
<evidence type="ECO:0000256" key="7">
    <source>
        <dbReference type="ARBA" id="ARBA00022692"/>
    </source>
</evidence>
<dbReference type="Gene3D" id="1.20.1110.10">
    <property type="entry name" value="Calcium-transporting ATPase, transmembrane domain"/>
    <property type="match status" value="2"/>
</dbReference>
<evidence type="ECO:0000256" key="18">
    <source>
        <dbReference type="ARBA" id="ARBA00038148"/>
    </source>
</evidence>
<dbReference type="SFLD" id="SFLDS00003">
    <property type="entry name" value="Haloacid_Dehalogenase"/>
    <property type="match status" value="1"/>
</dbReference>
<evidence type="ECO:0000256" key="6">
    <source>
        <dbReference type="ARBA" id="ARBA00022448"/>
    </source>
</evidence>
<dbReference type="NCBIfam" id="TIGR01494">
    <property type="entry name" value="ATPase_P-type"/>
    <property type="match status" value="2"/>
</dbReference>
<keyword evidence="10" id="KW-0067">ATP-binding</keyword>
<feature type="region of interest" description="Disordered" evidence="19">
    <location>
        <begin position="651"/>
        <end position="675"/>
    </location>
</feature>
<evidence type="ECO:0000256" key="13">
    <source>
        <dbReference type="ARBA" id="ARBA00022967"/>
    </source>
</evidence>
<evidence type="ECO:0000256" key="17">
    <source>
        <dbReference type="ARBA" id="ARBA00031340"/>
    </source>
</evidence>
<dbReference type="STRING" id="78410.A0A0P7B0Q0"/>
<evidence type="ECO:0000256" key="11">
    <source>
        <dbReference type="ARBA" id="ARBA00022842"/>
    </source>
</evidence>
<dbReference type="Pfam" id="PF00689">
    <property type="entry name" value="Cation_ATPase_C"/>
    <property type="match status" value="1"/>
</dbReference>
<evidence type="ECO:0000256" key="5">
    <source>
        <dbReference type="ARBA" id="ARBA00020975"/>
    </source>
</evidence>
<dbReference type="FunFam" id="3.40.1110.10:FF:000040">
    <property type="entry name" value="Calcium-transporting ATPase 1"/>
    <property type="match status" value="1"/>
</dbReference>
<keyword evidence="9" id="KW-0106">Calcium</keyword>
<keyword evidence="24" id="KW-1185">Reference proteome</keyword>
<dbReference type="GO" id="GO:0005524">
    <property type="term" value="F:ATP binding"/>
    <property type="evidence" value="ECO:0007669"/>
    <property type="project" value="UniProtKB-KW"/>
</dbReference>
<keyword evidence="6" id="KW-0813">Transport</keyword>
<dbReference type="Gene3D" id="3.40.1110.10">
    <property type="entry name" value="Calcium-transporting ATPase, cytoplasmic domain N"/>
    <property type="match status" value="1"/>
</dbReference>
<dbReference type="Proteomes" id="UP000050424">
    <property type="component" value="Unassembled WGS sequence"/>
</dbReference>
<feature type="compositionally biased region" description="Polar residues" evidence="19">
    <location>
        <begin position="181"/>
        <end position="214"/>
    </location>
</feature>
<keyword evidence="14 20" id="KW-1133">Transmembrane helix</keyword>
<feature type="domain" description="Cation-transporting P-type ATPase N-terminal" evidence="22">
    <location>
        <begin position="61"/>
        <end position="135"/>
    </location>
</feature>
<feature type="region of interest" description="Disordered" evidence="19">
    <location>
        <begin position="1"/>
        <end position="54"/>
    </location>
</feature>
<dbReference type="PRINTS" id="PR00119">
    <property type="entry name" value="CATATPASE"/>
</dbReference>
<evidence type="ECO:0000256" key="20">
    <source>
        <dbReference type="SAM" id="Phobius"/>
    </source>
</evidence>
<dbReference type="InterPro" id="IPR048684">
    <property type="entry name" value="COG4_C"/>
</dbReference>
<sequence length="1839" mass="200665">MQLPWSGRDGPGNKSLLPTSIPTITGLATDSNDVADDAKRSRRPARHVRTTSAHARSVADNFSFMTPSEAAANLRTSLTHGLTPTEALTRLGEYGPNEIPHEEPEPLWLRFVKQFQEPLILLLLVSAGASMLLGNIDDAISITVAVTIVVTVGFVQEYRSEKSIEALNNLVPNHAHLVRGQSRSENGLGKSSTWPPVPDSTNDTPVPSPGSVTPISDVLDATSSKVMASQLVPGDLVLFTTGDRIPADIRVTKAADLSIDASNLTGETEPVRVTPDARRRGFASYGLEKLQHPQPVSLSPSAHDDHAGEGTHNVAYMGTLIKSGHGQGIVFATGGQTHFGTIATSVSGTESPRSPLQLSMDDLGSQLSKASFVVIGLISMVGWLQGKQLLEIFQISISLAVAAIPEGLPIIVTVTLALGVHRMARHNAIVRRMPKVETLGSVNVVCTDKTGTLTTNHMTTTRMWYFGETEAVHVDADNEASETSPDVNPATQRVLRIGNVANNARLAQKYTEHGAAASAVLSSTLGRDEASTYTRWVGQPTDVAMLDLLDRFKEHDVRDSLGPRVSETPFSSERKWMGVTIGSDTKGEKEYAYMKGSIEKILAACDTYLERDGREIILDSARRQEALQAAEAMAVQGLRVLAFASGAVSKSHKGRSTRNAPGMGRSDSPSSQSPEEIYKGLTFAGLVGMRDPPRPGVGRSIRRLMRGGVKVIMITGDAETTALAIGKQLGMNIAVPSGHASGQGTVKSVLRGDEVDRMSEEDLAEAMQHTTIFARTNPDHKLKIIQALQSRGDIVAMTGDGVNDAPALKRADIGISMGRHGTDVAKEAADMILTDDDFSTILHAIEEGKGIFNNIQNFLTFQLSTSAASLALVLICTCFGFKSPLNAMQILWINIIMDGPPAQSLGVEKVDPDVMTKPPRRRGDPVLTRALITRVLTSAAIITLGTMLIYRREMLADGQVTRRDTTMTFTCFVLFDMFNALSCRSESKSVLRGEVGLFSNNLFNWAVSLSLAGQLLVIYFPWLQETFQTEAIGLLDLVRLVFLCTLSNGLSHPHDNDHGVVYPPTSTLQNATSEAEIRSALAALHAAESSITTRLDALVASQADLSRDLGRLDLLRAGLGAQVIAARSVGNDMLAGAADTAGRLSDKVKELDLEKSRVENTLGVVEQVAELKACVNGVVGSMGAPQDWEAAAGYLSRASKVPVEIIKGPFAASIVPSVEVPDPPWVTLEDAKESLCGLFLREFEKAAAEKDEIKVTRFFKLFPLIGRADVGLDVYGRYVCQGVAGEARSTLKDTVGGQMRNEGFFYANALSKLFEHIARIVESHGGLVERHYGPGKMVRVIERLQMEADVQGGIVIDTWSDERGIDRKLTDVKSYPFSFLVQSFLPPPPRGGTPRVNSPAVGVGNNPRESEDEGVNMREVDGLLNEISVMLGRWSLYTRFLAGKCQDPDTPQDAPLVIPEVLLKSNLYRKVSSKLTTPYNAMTTFFFRRSVEKAFQMDEYPSGLSLSLSRSMDGNPPYIIMAVDVVMYIVNAVVERSISTSHRDVLASVVPTIDRVLSSDFIGMIQRKMRDEAYPKPVISGGFPPEDKIIQFIVLINSLDMANEYLTRVIVGRIGDSHSDVQDGPLKDSFPLERDVVFVANALHNLQVTFIAKSNELLNEGIQVLFNQVVKSRLRPVLTDTFRDADYTLTEDDLAEIAQQNDEDEDDLMEQVSRRFEYGWDQLMKPIARLMTPGTYSTLLDITARYLSKLWEKRILNYSGRTNAFGAIRIERDFSGMVDTVSRGDYSVKEVFSRVLQLLMVANMEDEEWDELMALEGKDGIDWVLTEDERRRARSLVLG</sequence>
<feature type="compositionally biased region" description="Basic residues" evidence="19">
    <location>
        <begin position="40"/>
        <end position="49"/>
    </location>
</feature>
<evidence type="ECO:0000256" key="8">
    <source>
        <dbReference type="ARBA" id="ARBA00022741"/>
    </source>
</evidence>
<keyword evidence="12" id="KW-0653">Protein transport</keyword>
<evidence type="ECO:0000256" key="14">
    <source>
        <dbReference type="ARBA" id="ARBA00022989"/>
    </source>
</evidence>
<feature type="domain" description="COG4 transport protein middle alpha-helical bundle" evidence="21">
    <location>
        <begin position="1228"/>
        <end position="1570"/>
    </location>
</feature>
<evidence type="ECO:0000313" key="24">
    <source>
        <dbReference type="Proteomes" id="UP000050424"/>
    </source>
</evidence>
<evidence type="ECO:0000256" key="15">
    <source>
        <dbReference type="ARBA" id="ARBA00023034"/>
    </source>
</evidence>
<dbReference type="PANTHER" id="PTHR24016">
    <property type="entry name" value="CONSERVED OLIGOMERIC GOLGI COMPLEX SUBUNIT 4"/>
    <property type="match status" value="1"/>
</dbReference>
<dbReference type="Pfam" id="PF20663">
    <property type="entry name" value="COG4_N"/>
    <property type="match status" value="1"/>
</dbReference>
<dbReference type="InterPro" id="IPR023214">
    <property type="entry name" value="HAD_sf"/>
</dbReference>
<name>A0A0P7B0Q0_9HYPO</name>
<dbReference type="InterPro" id="IPR008250">
    <property type="entry name" value="ATPase_P-typ_transduc_dom_A_sf"/>
</dbReference>
<evidence type="ECO:0000259" key="21">
    <source>
        <dbReference type="SMART" id="SM00762"/>
    </source>
</evidence>
<dbReference type="Gene3D" id="2.70.150.10">
    <property type="entry name" value="Calcium-transporting ATPase, cytoplasmic transduction domain A"/>
    <property type="match status" value="2"/>
</dbReference>
<protein>
    <recommendedName>
        <fullName evidence="5">Conserved oligomeric Golgi complex subunit 4</fullName>
        <ecNumber evidence="4">7.2.2.10</ecNumber>
    </recommendedName>
    <alternativeName>
        <fullName evidence="17">Component of oligomeric Golgi complex 4</fullName>
    </alternativeName>
</protein>
<dbReference type="SMART" id="SM00831">
    <property type="entry name" value="Cation_ATPase_N"/>
    <property type="match status" value="1"/>
</dbReference>
<dbReference type="InterPro" id="IPR048680">
    <property type="entry name" value="COG4_N"/>
</dbReference>
<dbReference type="FunFam" id="3.40.50.1000:FF:000028">
    <property type="entry name" value="Calcium-transporting P-type ATPase, putative"/>
    <property type="match status" value="1"/>
</dbReference>